<feature type="transmembrane region" description="Helical" evidence="1">
    <location>
        <begin position="32"/>
        <end position="51"/>
    </location>
</feature>
<keyword evidence="3" id="KW-1185">Reference proteome</keyword>
<evidence type="ECO:0000256" key="1">
    <source>
        <dbReference type="SAM" id="Phobius"/>
    </source>
</evidence>
<name>A0A1I1T9B3_9GAMM</name>
<sequence>MEYKDPRSFRWVLIKKAVVFQLKLGADAIRDFILSPIAMILVVVDIILGHHQDQSYFFKMMKYGRLSDHWINLFDTKQGFGFAKKKNVDHWISQVESIISEQESTGKMSQAAKVKIDLYLDKISRNKS</sequence>
<protein>
    <submittedName>
        <fullName evidence="2">Uncharacterized protein</fullName>
    </submittedName>
</protein>
<evidence type="ECO:0000313" key="2">
    <source>
        <dbReference type="EMBL" id="SFD52903.1"/>
    </source>
</evidence>
<keyword evidence="1" id="KW-0812">Transmembrane</keyword>
<dbReference type="AlphaFoldDB" id="A0A1I1T9B3"/>
<proteinExistence type="predicted"/>
<dbReference type="STRING" id="1123010.SAMN02745724_04772"/>
<organism evidence="2 3">
    <name type="scientific">Pseudoalteromonas denitrificans DSM 6059</name>
    <dbReference type="NCBI Taxonomy" id="1123010"/>
    <lineage>
        <taxon>Bacteria</taxon>
        <taxon>Pseudomonadati</taxon>
        <taxon>Pseudomonadota</taxon>
        <taxon>Gammaproteobacteria</taxon>
        <taxon>Alteromonadales</taxon>
        <taxon>Pseudoalteromonadaceae</taxon>
        <taxon>Pseudoalteromonas</taxon>
    </lineage>
</organism>
<reference evidence="2 3" key="1">
    <citation type="submission" date="2016-10" db="EMBL/GenBank/DDBJ databases">
        <authorList>
            <person name="de Groot N.N."/>
        </authorList>
    </citation>
    <scope>NUCLEOTIDE SEQUENCE [LARGE SCALE GENOMIC DNA]</scope>
    <source>
        <strain evidence="2 3">DSM 6059</strain>
    </source>
</reference>
<dbReference type="Proteomes" id="UP000198862">
    <property type="component" value="Unassembled WGS sequence"/>
</dbReference>
<gene>
    <name evidence="2" type="ORF">SAMN02745724_04772</name>
</gene>
<evidence type="ECO:0000313" key="3">
    <source>
        <dbReference type="Proteomes" id="UP000198862"/>
    </source>
</evidence>
<dbReference type="RefSeq" id="WP_091990720.1">
    <property type="nucleotide sequence ID" value="NZ_FOLO01000065.1"/>
</dbReference>
<dbReference type="EMBL" id="FOLO01000065">
    <property type="protein sequence ID" value="SFD52903.1"/>
    <property type="molecule type" value="Genomic_DNA"/>
</dbReference>
<keyword evidence="1" id="KW-0472">Membrane</keyword>
<accession>A0A1I1T9B3</accession>
<dbReference type="OrthoDB" id="8030924at2"/>
<keyword evidence="1" id="KW-1133">Transmembrane helix</keyword>